<organism evidence="9 10">
    <name type="scientific">Candidatus Litorirhabdus singularis</name>
    <dbReference type="NCBI Taxonomy" id="2518993"/>
    <lineage>
        <taxon>Bacteria</taxon>
        <taxon>Pseudomonadati</taxon>
        <taxon>Pseudomonadota</taxon>
        <taxon>Gammaproteobacteria</taxon>
        <taxon>Cellvibrionales</taxon>
        <taxon>Halieaceae</taxon>
        <taxon>Candidatus Litorirhabdus</taxon>
    </lineage>
</organism>
<evidence type="ECO:0000256" key="5">
    <source>
        <dbReference type="ARBA" id="ARBA00022982"/>
    </source>
</evidence>
<evidence type="ECO:0000256" key="4">
    <source>
        <dbReference type="ARBA" id="ARBA00022737"/>
    </source>
</evidence>
<dbReference type="Pfam" id="PF13183">
    <property type="entry name" value="Fer4_8"/>
    <property type="match status" value="1"/>
</dbReference>
<dbReference type="InterPro" id="IPR037171">
    <property type="entry name" value="NagB/RpiA_transferase-like"/>
</dbReference>
<evidence type="ECO:0000256" key="1">
    <source>
        <dbReference type="ARBA" id="ARBA00022448"/>
    </source>
</evidence>
<keyword evidence="10" id="KW-1185">Reference proteome</keyword>
<feature type="domain" description="4Fe-4S ferredoxin-type" evidence="8">
    <location>
        <begin position="353"/>
        <end position="381"/>
    </location>
</feature>
<keyword evidence="6" id="KW-0408">Iron</keyword>
<proteinExistence type="predicted"/>
<dbReference type="InterPro" id="IPR017900">
    <property type="entry name" value="4Fe4S_Fe_S_CS"/>
</dbReference>
<dbReference type="InterPro" id="IPR004452">
    <property type="entry name" value="LutB/LldF"/>
</dbReference>
<dbReference type="PROSITE" id="PS51379">
    <property type="entry name" value="4FE4S_FER_2"/>
    <property type="match status" value="1"/>
</dbReference>
<dbReference type="Gene3D" id="3.40.50.10420">
    <property type="entry name" value="NagB/RpiA/CoA transferase-like"/>
    <property type="match status" value="1"/>
</dbReference>
<dbReference type="InterPro" id="IPR009051">
    <property type="entry name" value="Helical_ferredxn"/>
</dbReference>
<protein>
    <submittedName>
        <fullName evidence="9">Iron-sulfur cluster-binding protein</fullName>
    </submittedName>
</protein>
<keyword evidence="2" id="KW-0004">4Fe-4S</keyword>
<keyword evidence="7" id="KW-0411">Iron-sulfur</keyword>
<dbReference type="SUPFAM" id="SSF46548">
    <property type="entry name" value="alpha-helical ferredoxin"/>
    <property type="match status" value="1"/>
</dbReference>
<gene>
    <name evidence="9" type="ORF">EYC98_09145</name>
</gene>
<evidence type="ECO:0000256" key="6">
    <source>
        <dbReference type="ARBA" id="ARBA00023004"/>
    </source>
</evidence>
<evidence type="ECO:0000256" key="3">
    <source>
        <dbReference type="ARBA" id="ARBA00022723"/>
    </source>
</evidence>
<dbReference type="PANTHER" id="PTHR47153:SF2">
    <property type="entry name" value="LACTATE UTILIZATION PROTEIN B"/>
    <property type="match status" value="1"/>
</dbReference>
<dbReference type="Gene3D" id="1.10.1060.10">
    <property type="entry name" value="Alpha-helical ferredoxin"/>
    <property type="match status" value="1"/>
</dbReference>
<sequence length="476" mass="52457">MKQTSQSFLASADAAMAQPQLRETMQALGTGLPALRSAAMEQLGNFEELRQHLKAVKQHTLTHLEHYLVRYEEQVHQRGGHVHWARGAEELNSIVLDICRQRDARHVVKGKSMVTEETDLTAQLQAAGLEVTETDLGEYIIQLAGEYPSHIVGPALHKSQAEIRELFLQEHSLGERELEDVEALVQEAREVLRQRFLNADVGITGANALIAEDGRSMLVTNEGNGDLASTLPKVQIVCATIDKLLPRPEDATAMLRLLSRSAVGTVTSAYASFYTGPRHDDDLDGPDEYHVILLDNQRTDMLDTNYEEMLGCMRCGACLNHCPIYMAAGGHAYGWVYPGPMGSVLTPLLTGLEQANSLPNACTACGRCAEVCPAAIPLPDLLRDLRAEEHQRGLSPLSWRSGLKLHSLLARSPGLYRQVTAIGIGLLRLLARGRGQLQSIVFDNGWTEVRDLPRPQGKTFMQQYRSASKNKATDDD</sequence>
<name>A0ABT3TFE0_9GAMM</name>
<keyword evidence="4" id="KW-0677">Repeat</keyword>
<dbReference type="InterPro" id="IPR024185">
    <property type="entry name" value="FTHF_cligase-like_sf"/>
</dbReference>
<accession>A0ABT3TFE0</accession>
<dbReference type="PROSITE" id="PS00198">
    <property type="entry name" value="4FE4S_FER_1"/>
    <property type="match status" value="2"/>
</dbReference>
<dbReference type="Pfam" id="PF02589">
    <property type="entry name" value="LUD_dom"/>
    <property type="match status" value="1"/>
</dbReference>
<evidence type="ECO:0000313" key="9">
    <source>
        <dbReference type="EMBL" id="MCX2981028.1"/>
    </source>
</evidence>
<dbReference type="EMBL" id="SHNN01000002">
    <property type="protein sequence ID" value="MCX2981028.1"/>
    <property type="molecule type" value="Genomic_DNA"/>
</dbReference>
<dbReference type="RefSeq" id="WP_279245042.1">
    <property type="nucleotide sequence ID" value="NZ_SHNN01000002.1"/>
</dbReference>
<keyword evidence="3" id="KW-0479">Metal-binding</keyword>
<dbReference type="InterPro" id="IPR003741">
    <property type="entry name" value="LUD_dom"/>
</dbReference>
<comment type="caution">
    <text evidence="9">The sequence shown here is derived from an EMBL/GenBank/DDBJ whole genome shotgun (WGS) entry which is preliminary data.</text>
</comment>
<evidence type="ECO:0000259" key="8">
    <source>
        <dbReference type="PROSITE" id="PS51379"/>
    </source>
</evidence>
<dbReference type="SUPFAM" id="SSF100950">
    <property type="entry name" value="NagB/RpiA/CoA transferase-like"/>
    <property type="match status" value="1"/>
</dbReference>
<reference evidence="9" key="1">
    <citation type="submission" date="2019-02" db="EMBL/GenBank/DDBJ databases">
        <authorList>
            <person name="Li S.-H."/>
        </authorList>
    </citation>
    <scope>NUCLEOTIDE SEQUENCE</scope>
    <source>
        <strain evidence="9">IMCC14734</strain>
    </source>
</reference>
<keyword evidence="1" id="KW-0813">Transport</keyword>
<dbReference type="Proteomes" id="UP001143362">
    <property type="component" value="Unassembled WGS sequence"/>
</dbReference>
<evidence type="ECO:0000256" key="2">
    <source>
        <dbReference type="ARBA" id="ARBA00022485"/>
    </source>
</evidence>
<evidence type="ECO:0000313" key="10">
    <source>
        <dbReference type="Proteomes" id="UP001143362"/>
    </source>
</evidence>
<keyword evidence="5" id="KW-0249">Electron transport</keyword>
<dbReference type="NCBIfam" id="TIGR00273">
    <property type="entry name" value="LutB/LldF family L-lactate oxidation iron-sulfur protein"/>
    <property type="match status" value="1"/>
</dbReference>
<dbReference type="InterPro" id="IPR017896">
    <property type="entry name" value="4Fe4S_Fe-S-bd"/>
</dbReference>
<dbReference type="PANTHER" id="PTHR47153">
    <property type="entry name" value="LACTATE UTILIZATION PROTEIN B"/>
    <property type="match status" value="1"/>
</dbReference>
<evidence type="ECO:0000256" key="7">
    <source>
        <dbReference type="ARBA" id="ARBA00023014"/>
    </source>
</evidence>